<dbReference type="Gene3D" id="3.90.550.10">
    <property type="entry name" value="Spore Coat Polysaccharide Biosynthesis Protein SpsA, Chain A"/>
    <property type="match status" value="1"/>
</dbReference>
<accession>A0ABT7V6K5</accession>
<keyword evidence="2" id="KW-0808">Transferase</keyword>
<gene>
    <name evidence="2" type="ORF">QUW28_01260</name>
</gene>
<evidence type="ECO:0000313" key="2">
    <source>
        <dbReference type="EMBL" id="MDM8274130.1"/>
    </source>
</evidence>
<protein>
    <submittedName>
        <fullName evidence="2">Glycosyltransferase family A protein</fullName>
        <ecNumber evidence="2">2.4.-.-</ecNumber>
    </submittedName>
</protein>
<feature type="domain" description="Glycosyltransferase 2-like" evidence="1">
    <location>
        <begin position="21"/>
        <end position="120"/>
    </location>
</feature>
<evidence type="ECO:0000259" key="1">
    <source>
        <dbReference type="Pfam" id="PF00535"/>
    </source>
</evidence>
<dbReference type="EC" id="2.4.-.-" evidence="2"/>
<dbReference type="InterPro" id="IPR001173">
    <property type="entry name" value="Glyco_trans_2-like"/>
</dbReference>
<keyword evidence="2" id="KW-0328">Glycosyltransferase</keyword>
<keyword evidence="3" id="KW-1185">Reference proteome</keyword>
<dbReference type="CDD" id="cd00761">
    <property type="entry name" value="Glyco_tranf_GTA_type"/>
    <property type="match status" value="1"/>
</dbReference>
<comment type="caution">
    <text evidence="2">The sequence shown here is derived from an EMBL/GenBank/DDBJ whole genome shotgun (WGS) entry which is preliminary data.</text>
</comment>
<dbReference type="InterPro" id="IPR029044">
    <property type="entry name" value="Nucleotide-diphossugar_trans"/>
</dbReference>
<proteinExistence type="predicted"/>
<reference evidence="2 3" key="2">
    <citation type="submission" date="2023-06" db="EMBL/GenBank/DDBJ databases">
        <authorList>
            <person name="Zeman M."/>
            <person name="Kubasova T."/>
            <person name="Jahodarova E."/>
            <person name="Nykrynova M."/>
            <person name="Rychlik I."/>
        </authorList>
    </citation>
    <scope>NUCLEOTIDE SEQUENCE [LARGE SCALE GENOMIC DNA]</scope>
    <source>
        <strain evidence="2 3">154_Feed</strain>
    </source>
</reference>
<evidence type="ECO:0000313" key="3">
    <source>
        <dbReference type="Proteomes" id="UP001529421"/>
    </source>
</evidence>
<organism evidence="2 3">
    <name type="scientific">Enorma phocaeensis</name>
    <dbReference type="NCBI Taxonomy" id="1871019"/>
    <lineage>
        <taxon>Bacteria</taxon>
        <taxon>Bacillati</taxon>
        <taxon>Actinomycetota</taxon>
        <taxon>Coriobacteriia</taxon>
        <taxon>Coriobacteriales</taxon>
        <taxon>Coriobacteriaceae</taxon>
        <taxon>Enorma</taxon>
    </lineage>
</organism>
<dbReference type="EMBL" id="JAUDDZ010000001">
    <property type="protein sequence ID" value="MDM8274130.1"/>
    <property type="molecule type" value="Genomic_DNA"/>
</dbReference>
<dbReference type="Proteomes" id="UP001529421">
    <property type="component" value="Unassembled WGS sequence"/>
</dbReference>
<sequence>MVLLLRTAGSVLYTPSDHTFAVCAYGDSPYLDECVKSLLAQTVHTNILIATSTPNDSIRRVAQKYDIPLYINEGMPGICHDWNCAMSYCTTPLVTIAHQDDIYLPEYAAQALEHMGAAGHPLIFFTDYGELREGRACDDNRLLRIKRLLLSPLRIKSLSGSKFTRRRVLSCGSAICCPSVTMCVPNLPHPVFVSKMKSNLDWEAWEQISRLDGDFVYCDKILMRHRIHEGSETSALIRDDTRTAEDLLMLEKFWPAPVARLLNRIYMAGQSSNSV</sequence>
<name>A0ABT7V6K5_9ACTN</name>
<dbReference type="RefSeq" id="WP_289543897.1">
    <property type="nucleotide sequence ID" value="NZ_JAUDDZ010000001.1"/>
</dbReference>
<reference evidence="3" key="1">
    <citation type="submission" date="2023-06" db="EMBL/GenBank/DDBJ databases">
        <title>Identification and characterization of horizontal gene transfer across gut microbiota members of farm animals based on homology search.</title>
        <authorList>
            <person name="Zeman M."/>
            <person name="Kubasova T."/>
            <person name="Jahodarova E."/>
            <person name="Nykrynova M."/>
            <person name="Rychlik I."/>
        </authorList>
    </citation>
    <scope>NUCLEOTIDE SEQUENCE [LARGE SCALE GENOMIC DNA]</scope>
    <source>
        <strain evidence="3">154_Feed</strain>
    </source>
</reference>
<dbReference type="SUPFAM" id="SSF53448">
    <property type="entry name" value="Nucleotide-diphospho-sugar transferases"/>
    <property type="match status" value="1"/>
</dbReference>
<dbReference type="Pfam" id="PF00535">
    <property type="entry name" value="Glycos_transf_2"/>
    <property type="match status" value="1"/>
</dbReference>
<dbReference type="GO" id="GO:0016757">
    <property type="term" value="F:glycosyltransferase activity"/>
    <property type="evidence" value="ECO:0007669"/>
    <property type="project" value="UniProtKB-KW"/>
</dbReference>